<dbReference type="AlphaFoldDB" id="A0A2S8BP39"/>
<evidence type="ECO:0000313" key="2">
    <source>
        <dbReference type="Proteomes" id="UP000238296"/>
    </source>
</evidence>
<comment type="caution">
    <text evidence="1">The sequence shown here is derived from an EMBL/GenBank/DDBJ whole genome shotgun (WGS) entry which is preliminary data.</text>
</comment>
<dbReference type="Proteomes" id="UP000238296">
    <property type="component" value="Unassembled WGS sequence"/>
</dbReference>
<proteinExistence type="predicted"/>
<evidence type="ECO:0000313" key="1">
    <source>
        <dbReference type="EMBL" id="PQM48434.1"/>
    </source>
</evidence>
<name>A0A2S8BP39_9MYCO</name>
<dbReference type="EMBL" id="PPEA01000195">
    <property type="protein sequence ID" value="PQM48434.1"/>
    <property type="molecule type" value="Genomic_DNA"/>
</dbReference>
<gene>
    <name evidence="1" type="ORF">C1Y40_01353</name>
</gene>
<protein>
    <submittedName>
        <fullName evidence="1">Uncharacterized protein</fullName>
    </submittedName>
</protein>
<reference evidence="1 2" key="1">
    <citation type="journal article" date="2017" name="Int. J. Syst. Evol. Microbiol.">
        <title>Mycobacterium talmoniae sp. nov., a slowly growing mycobacterium isolated from human respiratory samples.</title>
        <authorList>
            <person name="Davidson R.M."/>
            <person name="DeGroote M.A."/>
            <person name="Marola J.L."/>
            <person name="Buss S."/>
            <person name="Jones V."/>
            <person name="McNeil M.R."/>
            <person name="Freifeld A.G."/>
            <person name="Elaine Epperson L."/>
            <person name="Hasan N.A."/>
            <person name="Jackson M."/>
            <person name="Iwen P.C."/>
            <person name="Salfinger M."/>
            <person name="Strong M."/>
        </authorList>
    </citation>
    <scope>NUCLEOTIDE SEQUENCE [LARGE SCALE GENOMIC DNA]</scope>
    <source>
        <strain evidence="1 2">ATCC BAA-2683</strain>
    </source>
</reference>
<accession>A0A2S8BP39</accession>
<organism evidence="1 2">
    <name type="scientific">Mycobacterium talmoniae</name>
    <dbReference type="NCBI Taxonomy" id="1858794"/>
    <lineage>
        <taxon>Bacteria</taxon>
        <taxon>Bacillati</taxon>
        <taxon>Actinomycetota</taxon>
        <taxon>Actinomycetes</taxon>
        <taxon>Mycobacteriales</taxon>
        <taxon>Mycobacteriaceae</taxon>
        <taxon>Mycobacterium</taxon>
    </lineage>
</organism>
<sequence>MLAAAVFKLSPSAVTADGLVISDQKCRQSTLTAIATSGSTTNAAAAAAGM</sequence>